<sequence length="51" mass="5732">MTLCQLFIRDTVPYRLPSSSSHRPGLPYAAPQSHKRAEPQPSLRSSSQTCF</sequence>
<protein>
    <submittedName>
        <fullName evidence="2">Uncharacterized protein</fullName>
    </submittedName>
</protein>
<gene>
    <name evidence="2" type="ORF">BD626DRAFT_513111</name>
</gene>
<dbReference type="Proteomes" id="UP000320762">
    <property type="component" value="Unassembled WGS sequence"/>
</dbReference>
<feature type="compositionally biased region" description="Polar residues" evidence="1">
    <location>
        <begin position="42"/>
        <end position="51"/>
    </location>
</feature>
<keyword evidence="3" id="KW-1185">Reference proteome</keyword>
<evidence type="ECO:0000313" key="3">
    <source>
        <dbReference type="Proteomes" id="UP000320762"/>
    </source>
</evidence>
<accession>A0A550BZV6</accession>
<dbReference type="AlphaFoldDB" id="A0A550BZV6"/>
<proteinExistence type="predicted"/>
<dbReference type="EMBL" id="VDMD01000040">
    <property type="protein sequence ID" value="TRM58036.1"/>
    <property type="molecule type" value="Genomic_DNA"/>
</dbReference>
<comment type="caution">
    <text evidence="2">The sequence shown here is derived from an EMBL/GenBank/DDBJ whole genome shotgun (WGS) entry which is preliminary data.</text>
</comment>
<reference evidence="2 3" key="1">
    <citation type="journal article" date="2019" name="New Phytol.">
        <title>Comparative genomics reveals unique wood-decay strategies and fruiting body development in the Schizophyllaceae.</title>
        <authorList>
            <person name="Almasi E."/>
            <person name="Sahu N."/>
            <person name="Krizsan K."/>
            <person name="Balint B."/>
            <person name="Kovacs G.M."/>
            <person name="Kiss B."/>
            <person name="Cseklye J."/>
            <person name="Drula E."/>
            <person name="Henrissat B."/>
            <person name="Nagy I."/>
            <person name="Chovatia M."/>
            <person name="Adam C."/>
            <person name="LaButti K."/>
            <person name="Lipzen A."/>
            <person name="Riley R."/>
            <person name="Grigoriev I.V."/>
            <person name="Nagy L.G."/>
        </authorList>
    </citation>
    <scope>NUCLEOTIDE SEQUENCE [LARGE SCALE GENOMIC DNA]</scope>
    <source>
        <strain evidence="2 3">NL-1724</strain>
    </source>
</reference>
<evidence type="ECO:0000313" key="2">
    <source>
        <dbReference type="EMBL" id="TRM58036.1"/>
    </source>
</evidence>
<organism evidence="2 3">
    <name type="scientific">Schizophyllum amplum</name>
    <dbReference type="NCBI Taxonomy" id="97359"/>
    <lineage>
        <taxon>Eukaryota</taxon>
        <taxon>Fungi</taxon>
        <taxon>Dikarya</taxon>
        <taxon>Basidiomycota</taxon>
        <taxon>Agaricomycotina</taxon>
        <taxon>Agaricomycetes</taxon>
        <taxon>Agaricomycetidae</taxon>
        <taxon>Agaricales</taxon>
        <taxon>Schizophyllaceae</taxon>
        <taxon>Schizophyllum</taxon>
    </lineage>
</organism>
<feature type="region of interest" description="Disordered" evidence="1">
    <location>
        <begin position="14"/>
        <end position="51"/>
    </location>
</feature>
<name>A0A550BZV6_9AGAR</name>
<evidence type="ECO:0000256" key="1">
    <source>
        <dbReference type="SAM" id="MobiDB-lite"/>
    </source>
</evidence>